<proteinExistence type="predicted"/>
<keyword evidence="2" id="KW-1185">Reference proteome</keyword>
<gene>
    <name evidence="1" type="ORF">NM688_g2200</name>
</gene>
<reference evidence="1" key="1">
    <citation type="submission" date="2022-07" db="EMBL/GenBank/DDBJ databases">
        <title>Genome Sequence of Phlebia brevispora.</title>
        <authorList>
            <person name="Buettner E."/>
        </authorList>
    </citation>
    <scope>NUCLEOTIDE SEQUENCE</scope>
    <source>
        <strain evidence="1">MPL23</strain>
    </source>
</reference>
<name>A0ACC1T8Y5_9APHY</name>
<dbReference type="EMBL" id="JANHOG010000269">
    <property type="protein sequence ID" value="KAJ3556116.1"/>
    <property type="molecule type" value="Genomic_DNA"/>
</dbReference>
<organism evidence="1 2">
    <name type="scientific">Phlebia brevispora</name>
    <dbReference type="NCBI Taxonomy" id="194682"/>
    <lineage>
        <taxon>Eukaryota</taxon>
        <taxon>Fungi</taxon>
        <taxon>Dikarya</taxon>
        <taxon>Basidiomycota</taxon>
        <taxon>Agaricomycotina</taxon>
        <taxon>Agaricomycetes</taxon>
        <taxon>Polyporales</taxon>
        <taxon>Meruliaceae</taxon>
        <taxon>Phlebia</taxon>
    </lineage>
</organism>
<accession>A0ACC1T8Y5</accession>
<comment type="caution">
    <text evidence="1">The sequence shown here is derived from an EMBL/GenBank/DDBJ whole genome shotgun (WGS) entry which is preliminary data.</text>
</comment>
<protein>
    <submittedName>
        <fullName evidence="1">Uncharacterized protein</fullName>
    </submittedName>
</protein>
<dbReference type="Proteomes" id="UP001148662">
    <property type="component" value="Unassembled WGS sequence"/>
</dbReference>
<evidence type="ECO:0000313" key="2">
    <source>
        <dbReference type="Proteomes" id="UP001148662"/>
    </source>
</evidence>
<evidence type="ECO:0000313" key="1">
    <source>
        <dbReference type="EMBL" id="KAJ3556116.1"/>
    </source>
</evidence>
<sequence length="1112" mass="123585">MSVTFHTFQDASNLPSNVDNVVQLLQRPLPNTQKIASLPCITPIAAKQLQRIPVRPLDESLMNEKLLDVANLVLMASAGIEELVERGDGCGSRPTKSLWYTLLRSIARCCHPDAEVSGDVSFIYPQGFEGEQGVASMLVTFSAGESLIASNLKVEDSVVSCDTTSTHLPGAVQCINLTTDCDSPPESGVEDETFTNDSVDDGAQDDYQSIDSSYDELEDHPIFTAEPDFWEPEYDEAELFFGLDHVDEHEPSEAAWLDLPLCAHIFASRRAWPVVAFPILSVAEAEEIVPLLSTVLYQRATWGIDIPAVGFEMSDFSSIVRVHVGWLGSSSGVDQLPSIHILRPDEEVCKRLPDSLSCAGLFDLSSPQSALELAQFVISLDYQFEALRDELPSRRLSRLRWRSDDVDATWAEDVEGWRTFVDKSDGSSTADSSYPHTPPPGQKFNIDMPPKRGSKRERPSKSAPATVQGATATPQNKQGSTQTQGSSTKQFSASEFAKVNDTNITQRSSIVTWMLHRWTFTIAKYRLPETPRNFPPEYERMVEAYDNLSRFEWVADWEMAENMPPVDSCLAKYRDVMFTAYTVWKGSPSYEPRFMDTKHANVVNSRLSLLFKSVDGAYTREARPFANFEAESRHDWDALMFNFYIDGSVNATSPDVFLERDLRLPRNTLSDQLALSGHKEYINGLQDRLEEWWSQNGAVARHVRKQQDDENELFEEQCRQALDASVNLSNRFGRLSSSSRLRAVVQAQAKTEPASAKCDAILVTSIPVNFERGVETKVLEAYKNFRLAKIDGKGSVESKVPSSANEEQTTSDAIENVTGAGRNENAGRDTEDAGRNTEDAGRNTEDAGRNTEDAGRDTEDTDEDAQSSRKRIKSFRLYYFPLGVVGNDPMHKVLLKGAASVNSGTATPHAADAPPNDLTTEALPSTDASAPSMNIFLPQLMVEYKKQDQSEGKALNQARMYSVTSVSYLAAIGIKAYPVFTLAAHGTLGNLIMTWMSENGAIYIMERNIRKFDISNPLSAFHFASILLRLRARDRELRTLFKKYEKDLLEKLTNGDWAKWAMEDRVNRQSQASTSGGTPVVASGQKTPLAVLPEDDEHGLAEQVGSMRINQM</sequence>